<comment type="caution">
    <text evidence="4">The sequence shown here is derived from an EMBL/GenBank/DDBJ whole genome shotgun (WGS) entry which is preliminary data.</text>
</comment>
<dbReference type="Proteomes" id="UP001589700">
    <property type="component" value="Unassembled WGS sequence"/>
</dbReference>
<dbReference type="EMBL" id="JBHMDY010000001">
    <property type="protein sequence ID" value="MFB9258540.1"/>
    <property type="molecule type" value="Genomic_DNA"/>
</dbReference>
<evidence type="ECO:0000259" key="2">
    <source>
        <dbReference type="Pfam" id="PF04542"/>
    </source>
</evidence>
<dbReference type="RefSeq" id="WP_241730300.1">
    <property type="nucleotide sequence ID" value="NZ_JAALDM010000224.1"/>
</dbReference>
<feature type="compositionally biased region" description="Pro residues" evidence="1">
    <location>
        <begin position="427"/>
        <end position="440"/>
    </location>
</feature>
<keyword evidence="5" id="KW-1185">Reference proteome</keyword>
<sequence>MADALHPGMIDRVVRDARPRLVALLAAPDGDLDAAEDAFSDAVETAMRSWPENGEPRNPEAWLFTVARNRRRDRWRADRRSTAFDEDHTSGDGRVTGALATTSVEESALEIPDRRLALLAAAAHPEVDPTARTPLMLNAVLGLSAEKIGALLLVPTATMSARLTRARKRIRAADIPFETPGIDELPGRLEAIRDAIYGAYSVDWTFSAESARDGLAGEALYLAELLCELVPDDPESHGLAALLCLSSARAAARTDINDEFVPLELQDTRRWNATLLERGEEHLRAAGTDTPPGPYRLQAAIQAVHCARRRTGATDWESIRKLHTGLHALSPTAGGAVALAVATARCDGPAAGLELLDRLGERADRFQPALAARAAMLDEAGRAAEAVTAYDRTITLTTDPAARRHLERARSCVGLTTGAGSSSTSTAPPPTGRPAAPAPPSSGMDATVQPDRERES</sequence>
<dbReference type="Gene3D" id="1.10.10.10">
    <property type="entry name" value="Winged helix-like DNA-binding domain superfamily/Winged helix DNA-binding domain"/>
    <property type="match status" value="1"/>
</dbReference>
<dbReference type="PANTHER" id="PTHR47756">
    <property type="entry name" value="BLL6612 PROTEIN-RELATED"/>
    <property type="match status" value="1"/>
</dbReference>
<feature type="domain" description="RNA polymerase sigma-70 region 2" evidence="2">
    <location>
        <begin position="14"/>
        <end position="80"/>
    </location>
</feature>
<dbReference type="Pfam" id="PF20239">
    <property type="entry name" value="DUF6596"/>
    <property type="match status" value="1"/>
</dbReference>
<evidence type="ECO:0000259" key="3">
    <source>
        <dbReference type="Pfam" id="PF20239"/>
    </source>
</evidence>
<protein>
    <submittedName>
        <fullName evidence="4">RNA polymerase sigma factor</fullName>
    </submittedName>
</protein>
<feature type="compositionally biased region" description="Low complexity" evidence="1">
    <location>
        <begin position="416"/>
        <end position="426"/>
    </location>
</feature>
<dbReference type="SUPFAM" id="SSF88946">
    <property type="entry name" value="Sigma2 domain of RNA polymerase sigma factors"/>
    <property type="match status" value="1"/>
</dbReference>
<feature type="compositionally biased region" description="Basic and acidic residues" evidence="1">
    <location>
        <begin position="75"/>
        <end position="91"/>
    </location>
</feature>
<dbReference type="Gene3D" id="1.10.1740.10">
    <property type="match status" value="1"/>
</dbReference>
<gene>
    <name evidence="4" type="ORF">ACFFVD_01855</name>
</gene>
<dbReference type="Pfam" id="PF04542">
    <property type="entry name" value="Sigma70_r2"/>
    <property type="match status" value="1"/>
</dbReference>
<reference evidence="4 5" key="1">
    <citation type="submission" date="2024-09" db="EMBL/GenBank/DDBJ databases">
        <authorList>
            <person name="Sun Q."/>
            <person name="Mori K."/>
        </authorList>
    </citation>
    <scope>NUCLEOTIDE SEQUENCE [LARGE SCALE GENOMIC DNA]</scope>
    <source>
        <strain evidence="4 5">CCM 7659</strain>
    </source>
</reference>
<dbReference type="InterPro" id="IPR013324">
    <property type="entry name" value="RNA_pol_sigma_r3/r4-like"/>
</dbReference>
<feature type="domain" description="DUF6596" evidence="3">
    <location>
        <begin position="188"/>
        <end position="286"/>
    </location>
</feature>
<evidence type="ECO:0000313" key="4">
    <source>
        <dbReference type="EMBL" id="MFB9258540.1"/>
    </source>
</evidence>
<dbReference type="InterPro" id="IPR036388">
    <property type="entry name" value="WH-like_DNA-bd_sf"/>
</dbReference>
<proteinExistence type="predicted"/>
<dbReference type="InterPro" id="IPR013325">
    <property type="entry name" value="RNA_pol_sigma_r2"/>
</dbReference>
<evidence type="ECO:0000256" key="1">
    <source>
        <dbReference type="SAM" id="MobiDB-lite"/>
    </source>
</evidence>
<dbReference type="InterPro" id="IPR046531">
    <property type="entry name" value="DUF6596"/>
</dbReference>
<dbReference type="SUPFAM" id="SSF88659">
    <property type="entry name" value="Sigma3 and sigma4 domains of RNA polymerase sigma factors"/>
    <property type="match status" value="1"/>
</dbReference>
<accession>A0ABV5JLD6</accession>
<dbReference type="PANTHER" id="PTHR47756:SF2">
    <property type="entry name" value="BLL6612 PROTEIN"/>
    <property type="match status" value="1"/>
</dbReference>
<feature type="region of interest" description="Disordered" evidence="1">
    <location>
        <begin position="75"/>
        <end position="95"/>
    </location>
</feature>
<name>A0ABV5JLD6_9ACTN</name>
<evidence type="ECO:0000313" key="5">
    <source>
        <dbReference type="Proteomes" id="UP001589700"/>
    </source>
</evidence>
<organism evidence="4 5">
    <name type="scientific">Dietzia aerolata</name>
    <dbReference type="NCBI Taxonomy" id="595984"/>
    <lineage>
        <taxon>Bacteria</taxon>
        <taxon>Bacillati</taxon>
        <taxon>Actinomycetota</taxon>
        <taxon>Actinomycetes</taxon>
        <taxon>Mycobacteriales</taxon>
        <taxon>Dietziaceae</taxon>
        <taxon>Dietzia</taxon>
    </lineage>
</organism>
<feature type="region of interest" description="Disordered" evidence="1">
    <location>
        <begin position="413"/>
        <end position="456"/>
    </location>
</feature>
<dbReference type="InterPro" id="IPR007627">
    <property type="entry name" value="RNA_pol_sigma70_r2"/>
</dbReference>